<evidence type="ECO:0000313" key="2">
    <source>
        <dbReference type="EMBL" id="BDG74779.1"/>
    </source>
</evidence>
<gene>
    <name evidence="2" type="ORF">Rmf_47080</name>
</gene>
<dbReference type="Proteomes" id="UP000831327">
    <property type="component" value="Chromosome"/>
</dbReference>
<evidence type="ECO:0000256" key="1">
    <source>
        <dbReference type="SAM" id="SignalP"/>
    </source>
</evidence>
<reference evidence="2 3" key="1">
    <citation type="journal article" date="2016" name="Microbes Environ.">
        <title>Phylogenetically diverse aerobic anoxygenic phototrophic bacteria isolated from epilithic biofilms in Tama river, Japan.</title>
        <authorList>
            <person name="Hirose S."/>
            <person name="Matsuura K."/>
            <person name="Haruta S."/>
        </authorList>
    </citation>
    <scope>NUCLEOTIDE SEQUENCE [LARGE SCALE GENOMIC DNA]</scope>
    <source>
        <strain evidence="2 3">S08</strain>
    </source>
</reference>
<protein>
    <submittedName>
        <fullName evidence="2">Uncharacterized protein</fullName>
    </submittedName>
</protein>
<keyword evidence="3" id="KW-1185">Reference proteome</keyword>
<feature type="signal peptide" evidence="1">
    <location>
        <begin position="1"/>
        <end position="17"/>
    </location>
</feature>
<sequence>MLATGVACLLPVLLNLALTPTPPVSELPAATGGAPDRGGLAGHLHHGFTVLMGGLSTYDRTVEWV</sequence>
<proteinExistence type="predicted"/>
<evidence type="ECO:0000313" key="3">
    <source>
        <dbReference type="Proteomes" id="UP000831327"/>
    </source>
</evidence>
<keyword evidence="1" id="KW-0732">Signal</keyword>
<accession>A0ABM7Y9N7</accession>
<name>A0ABM7Y9N7_9PROT</name>
<feature type="chain" id="PRO_5047512770" evidence="1">
    <location>
        <begin position="18"/>
        <end position="65"/>
    </location>
</feature>
<organism evidence="2 3">
    <name type="scientific">Roseomonas fluvialis</name>
    <dbReference type="NCBI Taxonomy" id="1750527"/>
    <lineage>
        <taxon>Bacteria</taxon>
        <taxon>Pseudomonadati</taxon>
        <taxon>Pseudomonadota</taxon>
        <taxon>Alphaproteobacteria</taxon>
        <taxon>Acetobacterales</taxon>
        <taxon>Roseomonadaceae</taxon>
        <taxon>Roseomonas</taxon>
    </lineage>
</organism>
<dbReference type="EMBL" id="AP025637">
    <property type="protein sequence ID" value="BDG74779.1"/>
    <property type="molecule type" value="Genomic_DNA"/>
</dbReference>